<evidence type="ECO:0000256" key="4">
    <source>
        <dbReference type="ARBA" id="ARBA00023163"/>
    </source>
</evidence>
<comment type="similarity">
    <text evidence="1">Belongs to the BlaI transcriptional regulatory family.</text>
</comment>
<proteinExistence type="inferred from homology"/>
<dbReference type="RefSeq" id="WP_194703766.1">
    <property type="nucleotide sequence ID" value="NZ_JADKNH010000017.1"/>
</dbReference>
<evidence type="ECO:0000256" key="2">
    <source>
        <dbReference type="ARBA" id="ARBA00023015"/>
    </source>
</evidence>
<sequence>MSELILFDSELKIMEILWQEGDLKAKDVSLIAFERYEWNKNTTYTILKKLIKKEAVLRKEPNFICVPLISKEQVQIKEAKRLVDKLYEGSSQLLVSKFIEDEQLTKEELKSLRNIIDKKL</sequence>
<evidence type="ECO:0000313" key="6">
    <source>
        <dbReference type="Proteomes" id="UP000614200"/>
    </source>
</evidence>
<evidence type="ECO:0000313" key="5">
    <source>
        <dbReference type="EMBL" id="MBF4695527.1"/>
    </source>
</evidence>
<evidence type="ECO:0000256" key="1">
    <source>
        <dbReference type="ARBA" id="ARBA00011046"/>
    </source>
</evidence>
<comment type="caution">
    <text evidence="5">The sequence shown here is derived from an EMBL/GenBank/DDBJ whole genome shotgun (WGS) entry which is preliminary data.</text>
</comment>
<keyword evidence="2" id="KW-0805">Transcription regulation</keyword>
<dbReference type="Pfam" id="PF03965">
    <property type="entry name" value="Penicillinase_R"/>
    <property type="match status" value="1"/>
</dbReference>
<reference evidence="5 6" key="1">
    <citation type="submission" date="2020-11" db="EMBL/GenBank/DDBJ databases">
        <title>Fusibacter basophilias sp. nov.</title>
        <authorList>
            <person name="Qiu D."/>
        </authorList>
    </citation>
    <scope>NUCLEOTIDE SEQUENCE [LARGE SCALE GENOMIC DNA]</scope>
    <source>
        <strain evidence="5 6">Q10-2</strain>
    </source>
</reference>
<dbReference type="InterPro" id="IPR036390">
    <property type="entry name" value="WH_DNA-bd_sf"/>
</dbReference>
<keyword evidence="4" id="KW-0804">Transcription</keyword>
<keyword evidence="3" id="KW-0238">DNA-binding</keyword>
<gene>
    <name evidence="5" type="ORF">ISU02_20735</name>
</gene>
<protein>
    <submittedName>
        <fullName evidence="5">BlaI/MecI/CopY family transcriptional regulator</fullName>
    </submittedName>
</protein>
<name>A0ABR9ZYK8_9FIRM</name>
<dbReference type="SUPFAM" id="SSF46785">
    <property type="entry name" value="Winged helix' DNA-binding domain"/>
    <property type="match status" value="1"/>
</dbReference>
<dbReference type="Gene3D" id="1.10.10.10">
    <property type="entry name" value="Winged helix-like DNA-binding domain superfamily/Winged helix DNA-binding domain"/>
    <property type="match status" value="1"/>
</dbReference>
<dbReference type="Gene3D" id="1.10.4040.10">
    <property type="entry name" value="Penicillinase repressor domain"/>
    <property type="match status" value="1"/>
</dbReference>
<accession>A0ABR9ZYK8</accession>
<dbReference type="EMBL" id="JADKNH010000017">
    <property type="protein sequence ID" value="MBF4695527.1"/>
    <property type="molecule type" value="Genomic_DNA"/>
</dbReference>
<evidence type="ECO:0000256" key="3">
    <source>
        <dbReference type="ARBA" id="ARBA00023125"/>
    </source>
</evidence>
<keyword evidence="6" id="KW-1185">Reference proteome</keyword>
<dbReference type="Proteomes" id="UP000614200">
    <property type="component" value="Unassembled WGS sequence"/>
</dbReference>
<organism evidence="5 6">
    <name type="scientific">Fusibacter ferrireducens</name>
    <dbReference type="NCBI Taxonomy" id="2785058"/>
    <lineage>
        <taxon>Bacteria</taxon>
        <taxon>Bacillati</taxon>
        <taxon>Bacillota</taxon>
        <taxon>Clostridia</taxon>
        <taxon>Eubacteriales</taxon>
        <taxon>Eubacteriales Family XII. Incertae Sedis</taxon>
        <taxon>Fusibacter</taxon>
    </lineage>
</organism>
<dbReference type="InterPro" id="IPR036388">
    <property type="entry name" value="WH-like_DNA-bd_sf"/>
</dbReference>
<dbReference type="PIRSF" id="PIRSF019455">
    <property type="entry name" value="CopR_AtkY"/>
    <property type="match status" value="1"/>
</dbReference>
<dbReference type="InterPro" id="IPR005650">
    <property type="entry name" value="BlaI_family"/>
</dbReference>